<dbReference type="STRING" id="692418.SAMN04488029_0782"/>
<organism evidence="9 10">
    <name type="scientific">Reichenbachiella faecimaris</name>
    <dbReference type="NCBI Taxonomy" id="692418"/>
    <lineage>
        <taxon>Bacteria</taxon>
        <taxon>Pseudomonadati</taxon>
        <taxon>Bacteroidota</taxon>
        <taxon>Cytophagia</taxon>
        <taxon>Cytophagales</taxon>
        <taxon>Reichenbachiellaceae</taxon>
        <taxon>Reichenbachiella</taxon>
    </lineage>
</organism>
<dbReference type="AlphaFoldDB" id="A0A1W2G6Z7"/>
<evidence type="ECO:0000259" key="8">
    <source>
        <dbReference type="Pfam" id="PF01850"/>
    </source>
</evidence>
<dbReference type="GO" id="GO:0016787">
    <property type="term" value="F:hydrolase activity"/>
    <property type="evidence" value="ECO:0007669"/>
    <property type="project" value="UniProtKB-KW"/>
</dbReference>
<dbReference type="InterPro" id="IPR029060">
    <property type="entry name" value="PIN-like_dom_sf"/>
</dbReference>
<evidence type="ECO:0000256" key="2">
    <source>
        <dbReference type="ARBA" id="ARBA00022649"/>
    </source>
</evidence>
<dbReference type="Gene3D" id="3.40.50.1010">
    <property type="entry name" value="5'-nuclease"/>
    <property type="match status" value="1"/>
</dbReference>
<dbReference type="OrthoDB" id="676982at2"/>
<dbReference type="InterPro" id="IPR050556">
    <property type="entry name" value="Type_II_TA_system_RNase"/>
</dbReference>
<gene>
    <name evidence="9" type="ORF">SAMN04488029_0782</name>
</gene>
<keyword evidence="10" id="KW-1185">Reference proteome</keyword>
<evidence type="ECO:0000256" key="5">
    <source>
        <dbReference type="ARBA" id="ARBA00022801"/>
    </source>
</evidence>
<dbReference type="CDD" id="cd18738">
    <property type="entry name" value="PIN_VapC4-5_FitB-like"/>
    <property type="match status" value="1"/>
</dbReference>
<evidence type="ECO:0000256" key="1">
    <source>
        <dbReference type="ARBA" id="ARBA00001946"/>
    </source>
</evidence>
<keyword evidence="4" id="KW-0479">Metal-binding</keyword>
<evidence type="ECO:0000256" key="4">
    <source>
        <dbReference type="ARBA" id="ARBA00022723"/>
    </source>
</evidence>
<dbReference type="GO" id="GO:0004518">
    <property type="term" value="F:nuclease activity"/>
    <property type="evidence" value="ECO:0007669"/>
    <property type="project" value="UniProtKB-KW"/>
</dbReference>
<dbReference type="Pfam" id="PF01850">
    <property type="entry name" value="PIN"/>
    <property type="match status" value="1"/>
</dbReference>
<accession>A0A1W2G6Z7</accession>
<name>A0A1W2G6Z7_REIFA</name>
<feature type="domain" description="PIN" evidence="8">
    <location>
        <begin position="7"/>
        <end position="115"/>
    </location>
</feature>
<sequence length="124" mass="13807">MIGNKLFVDTNILIYLLNGDPEITQILDGKQLVISVITELELLAVPNLSTEEQSLIEQLISECQVLNINSGIKKVTIEFRKSRKLKLPDAIVAASSFYSKLPLLTADKAFDKVEELDVIIYSAE</sequence>
<dbReference type="EMBL" id="FWYF01000001">
    <property type="protein sequence ID" value="SMD32437.1"/>
    <property type="molecule type" value="Genomic_DNA"/>
</dbReference>
<evidence type="ECO:0000313" key="9">
    <source>
        <dbReference type="EMBL" id="SMD32437.1"/>
    </source>
</evidence>
<keyword evidence="2" id="KW-1277">Toxin-antitoxin system</keyword>
<evidence type="ECO:0000256" key="6">
    <source>
        <dbReference type="ARBA" id="ARBA00022842"/>
    </source>
</evidence>
<dbReference type="GO" id="GO:0046872">
    <property type="term" value="F:metal ion binding"/>
    <property type="evidence" value="ECO:0007669"/>
    <property type="project" value="UniProtKB-KW"/>
</dbReference>
<evidence type="ECO:0000256" key="7">
    <source>
        <dbReference type="ARBA" id="ARBA00038093"/>
    </source>
</evidence>
<evidence type="ECO:0000313" key="10">
    <source>
        <dbReference type="Proteomes" id="UP000192472"/>
    </source>
</evidence>
<proteinExistence type="inferred from homology"/>
<keyword evidence="5" id="KW-0378">Hydrolase</keyword>
<protein>
    <recommendedName>
        <fullName evidence="8">PIN domain-containing protein</fullName>
    </recommendedName>
</protein>
<keyword evidence="6" id="KW-0460">Magnesium</keyword>
<dbReference type="InterPro" id="IPR002716">
    <property type="entry name" value="PIN_dom"/>
</dbReference>
<keyword evidence="3" id="KW-0540">Nuclease</keyword>
<dbReference type="SUPFAM" id="SSF88723">
    <property type="entry name" value="PIN domain-like"/>
    <property type="match status" value="1"/>
</dbReference>
<comment type="cofactor">
    <cofactor evidence="1">
        <name>Mg(2+)</name>
        <dbReference type="ChEBI" id="CHEBI:18420"/>
    </cofactor>
</comment>
<dbReference type="RefSeq" id="WP_084371097.1">
    <property type="nucleotide sequence ID" value="NZ_FWYF01000001.1"/>
</dbReference>
<dbReference type="Proteomes" id="UP000192472">
    <property type="component" value="Unassembled WGS sequence"/>
</dbReference>
<dbReference type="PANTHER" id="PTHR33653">
    <property type="entry name" value="RIBONUCLEASE VAPC2"/>
    <property type="match status" value="1"/>
</dbReference>
<comment type="similarity">
    <text evidence="7">Belongs to the PINc/VapC protein family.</text>
</comment>
<evidence type="ECO:0000256" key="3">
    <source>
        <dbReference type="ARBA" id="ARBA00022722"/>
    </source>
</evidence>
<dbReference type="PANTHER" id="PTHR33653:SF1">
    <property type="entry name" value="RIBONUCLEASE VAPC2"/>
    <property type="match status" value="1"/>
</dbReference>
<reference evidence="9 10" key="1">
    <citation type="submission" date="2017-04" db="EMBL/GenBank/DDBJ databases">
        <authorList>
            <person name="Afonso C.L."/>
            <person name="Miller P.J."/>
            <person name="Scott M.A."/>
            <person name="Spackman E."/>
            <person name="Goraichik I."/>
            <person name="Dimitrov K.M."/>
            <person name="Suarez D.L."/>
            <person name="Swayne D.E."/>
        </authorList>
    </citation>
    <scope>NUCLEOTIDE SEQUENCE [LARGE SCALE GENOMIC DNA]</scope>
    <source>
        <strain evidence="9 10">DSM 26133</strain>
    </source>
</reference>